<evidence type="ECO:0000256" key="1">
    <source>
        <dbReference type="SAM" id="MobiDB-lite"/>
    </source>
</evidence>
<protein>
    <submittedName>
        <fullName evidence="2">Uncharacterized protein</fullName>
    </submittedName>
</protein>
<keyword evidence="3" id="KW-1185">Reference proteome</keyword>
<evidence type="ECO:0000313" key="3">
    <source>
        <dbReference type="Proteomes" id="UP000594759"/>
    </source>
</evidence>
<dbReference type="EMBL" id="CP064939">
    <property type="protein sequence ID" value="QPH40833.1"/>
    <property type="molecule type" value="Genomic_DNA"/>
</dbReference>
<feature type="compositionally biased region" description="Basic residues" evidence="1">
    <location>
        <begin position="1"/>
        <end position="13"/>
    </location>
</feature>
<dbReference type="KEGG" id="pex:IZT61_06085"/>
<name>A0A7S9PZR8_9SPHI</name>
<sequence length="77" mass="8763">MTQHSNHKSKTPKGKPSGTERGGNGLKEVTRDDEVNEALEREYLDDEGQPDENVNMRHENRNTDKGRRDQGEDTTLI</sequence>
<dbReference type="RefSeq" id="WP_196100287.1">
    <property type="nucleotide sequence ID" value="NZ_CP064939.1"/>
</dbReference>
<accession>A0A7S9PZR8</accession>
<feature type="compositionally biased region" description="Basic and acidic residues" evidence="1">
    <location>
        <begin position="28"/>
        <end position="42"/>
    </location>
</feature>
<reference evidence="2 3" key="1">
    <citation type="submission" date="2020-11" db="EMBL/GenBank/DDBJ databases">
        <title>Pedobacter endophytica, an endophytic bacteria isolated form Carex pumila.</title>
        <authorList>
            <person name="Peng Y."/>
            <person name="Jiang L."/>
            <person name="Lee J."/>
        </authorList>
    </citation>
    <scope>NUCLEOTIDE SEQUENCE [LARGE SCALE GENOMIC DNA]</scope>
    <source>
        <strain evidence="2 3">JBR3-12</strain>
    </source>
</reference>
<proteinExistence type="predicted"/>
<dbReference type="AlphaFoldDB" id="A0A7S9PZR8"/>
<gene>
    <name evidence="2" type="ORF">IZT61_06085</name>
</gene>
<organism evidence="2 3">
    <name type="scientific">Pedobacter endophyticus</name>
    <dbReference type="NCBI Taxonomy" id="2789740"/>
    <lineage>
        <taxon>Bacteria</taxon>
        <taxon>Pseudomonadati</taxon>
        <taxon>Bacteroidota</taxon>
        <taxon>Sphingobacteriia</taxon>
        <taxon>Sphingobacteriales</taxon>
        <taxon>Sphingobacteriaceae</taxon>
        <taxon>Pedobacter</taxon>
    </lineage>
</organism>
<dbReference type="Proteomes" id="UP000594759">
    <property type="component" value="Chromosome"/>
</dbReference>
<feature type="region of interest" description="Disordered" evidence="1">
    <location>
        <begin position="1"/>
        <end position="77"/>
    </location>
</feature>
<feature type="compositionally biased region" description="Basic and acidic residues" evidence="1">
    <location>
        <begin position="54"/>
        <end position="71"/>
    </location>
</feature>
<evidence type="ECO:0000313" key="2">
    <source>
        <dbReference type="EMBL" id="QPH40833.1"/>
    </source>
</evidence>